<evidence type="ECO:0000256" key="2">
    <source>
        <dbReference type="SAM" id="MobiDB-lite"/>
    </source>
</evidence>
<feature type="region of interest" description="Disordered" evidence="2">
    <location>
        <begin position="455"/>
        <end position="489"/>
    </location>
</feature>
<keyword evidence="1" id="KW-0175">Coiled coil</keyword>
<feature type="region of interest" description="Disordered" evidence="2">
    <location>
        <begin position="107"/>
        <end position="145"/>
    </location>
</feature>
<feature type="compositionally biased region" description="Low complexity" evidence="2">
    <location>
        <begin position="203"/>
        <end position="219"/>
    </location>
</feature>
<feature type="region of interest" description="Disordered" evidence="2">
    <location>
        <begin position="202"/>
        <end position="225"/>
    </location>
</feature>
<dbReference type="Proteomes" id="UP000192257">
    <property type="component" value="Unassembled WGS sequence"/>
</dbReference>
<name>A0A1X0NPI8_9TRYP</name>
<protein>
    <submittedName>
        <fullName evidence="3">Uncharacterized protein</fullName>
    </submittedName>
</protein>
<evidence type="ECO:0000256" key="1">
    <source>
        <dbReference type="SAM" id="Coils"/>
    </source>
</evidence>
<organism evidence="3 4">
    <name type="scientific">Trypanosoma theileri</name>
    <dbReference type="NCBI Taxonomy" id="67003"/>
    <lineage>
        <taxon>Eukaryota</taxon>
        <taxon>Discoba</taxon>
        <taxon>Euglenozoa</taxon>
        <taxon>Kinetoplastea</taxon>
        <taxon>Metakinetoplastina</taxon>
        <taxon>Trypanosomatida</taxon>
        <taxon>Trypanosomatidae</taxon>
        <taxon>Trypanosoma</taxon>
    </lineage>
</organism>
<evidence type="ECO:0000313" key="3">
    <source>
        <dbReference type="EMBL" id="ORC86615.1"/>
    </source>
</evidence>
<dbReference type="OrthoDB" id="251352at2759"/>
<evidence type="ECO:0000313" key="4">
    <source>
        <dbReference type="Proteomes" id="UP000192257"/>
    </source>
</evidence>
<accession>A0A1X0NPI8</accession>
<feature type="compositionally biased region" description="Polar residues" evidence="2">
    <location>
        <begin position="460"/>
        <end position="469"/>
    </location>
</feature>
<dbReference type="RefSeq" id="XP_028880681.1">
    <property type="nucleotide sequence ID" value="XM_029028098.1"/>
</dbReference>
<feature type="compositionally biased region" description="Basic and acidic residues" evidence="2">
    <location>
        <begin position="1138"/>
        <end position="1158"/>
    </location>
</feature>
<feature type="coiled-coil region" evidence="1">
    <location>
        <begin position="1215"/>
        <end position="1249"/>
    </location>
</feature>
<gene>
    <name evidence="3" type="ORF">TM35_000272050</name>
</gene>
<feature type="region of interest" description="Disordered" evidence="2">
    <location>
        <begin position="864"/>
        <end position="894"/>
    </location>
</feature>
<sequence>MKNEHDSTTSSALVSTPSVVSDSVQAMIKAAAEFTDLLTDSTEQQLRLRTSLSALVDVLRSGTRTAAQKQGMYGAQRLVVAGSAESGKSTLVELLLKCPPSLAEVDTMEDTDNDSNGSGPAEKIPPDLFERLPTRPNVNGGAALLASSPMELPPLHPNDTSCPNEGIDDISASAVGNGGTLTMTLSSAVSGGGILFSPSFVPNNNNNNNNNHNNNNNNNHTRRERSATWETDVSMDPDETVGLSNTHLPFLRERGRRRLCRAEDEPRGKPSFKFVTVSPFPDCRLLHSTENGVLSPSVNSALHRMISMRPGSFDTTIVDRIRMRKNRIISRSSVGLRDEMIPIQQIATSTLPYNSTISHRTREFSLQTLTASVRTRTDTMKEVPITPWSLQECSGGVIRSEREGMTSYQVPDTLCGESFIFTIPAEVVGTSRMVDCMAELFGLFALPLLHNETNNDVDDLSSSPKPSQSEGKDTGSTDKDNYYHHSKNDKNGITDGRSICQLIADLTLFVLTFSDAIITRAEGVMTLDEELMKRPPPMARTLPELVTLFQKEVEKIYGISVASWQVIPFSGSMSHVTHDVLQSFFDLRVIPPVVQETETVDTDLLSSSTNTLLGPSSSSSTFMIPPAAGGGSLISLRRAISKYCDVVFGEHFNTRKSVLSEEQLEKIVWHHALTSMWEDSGAEQLFNAVKYFESNYLENFFAHAAVSLVVWCQQLKMVLPQARKFVRRRLKTCRRELQYMKKQSDARVLSITRIKKEIIPRDISRGIQSQFQEKFEELTVRFWWTLFDIIETENERCGVCPRTSKRHPASSLCHSSLPACTQARERLRKEYQAFVHLFINKSYEGQVSHLRSIITEKKQKKDGLLNSNDEVKGNEHVDSHTPKASKTSDFQRNETKKHHIPFVEHNARNFKATMEKELTLHLSRFNTEVINLFVAELVAVMPDFTRMCERQRNLVGRKLLRIFASVDYYRGYESSEKNLRSLLKTFSHLSLVELRPSSELEVFVTGLRGSLCEDQILLILRDLTQHNETQETSYASRSLAYLRKQEKEINSGEFQYKEVMHSDDPTLLDEIQDLETSFWAPLDMGDMKQHSANWMRKAASFGVERTTTTRIMEKNTRCSNASIVQFGFSSATVSSEDTGAKKQRQQEEHGEGILPKQKEERENVIIESHIMSTNPLWFLLAVWKETLSAMSFHPWVLLRSFRYGGLLNNIVSTFVKQQEHLVINLKNEISEIEAALQGIRKEMSQVVENIPMALNRLSSIATTAAHEMKALKASTVTATATSRFDV</sequence>
<dbReference type="VEuPathDB" id="TriTrypDB:TM35_000272050"/>
<feature type="compositionally biased region" description="Basic and acidic residues" evidence="2">
    <location>
        <begin position="124"/>
        <end position="133"/>
    </location>
</feature>
<reference evidence="3 4" key="1">
    <citation type="submission" date="2017-03" db="EMBL/GenBank/DDBJ databases">
        <title>An alternative strategy for trypanosome survival in the mammalian bloodstream revealed through genome and transcriptome analysis of the ubiquitous bovine parasite Trypanosoma (Megatrypanum) theileri.</title>
        <authorList>
            <person name="Kelly S."/>
            <person name="Ivens A."/>
            <person name="Mott A."/>
            <person name="O'Neill E."/>
            <person name="Emms D."/>
            <person name="Macleod O."/>
            <person name="Voorheis P."/>
            <person name="Matthews J."/>
            <person name="Matthews K."/>
            <person name="Carrington M."/>
        </authorList>
    </citation>
    <scope>NUCLEOTIDE SEQUENCE [LARGE SCALE GENOMIC DNA]</scope>
    <source>
        <strain evidence="3">Edinburgh</strain>
    </source>
</reference>
<proteinExistence type="predicted"/>
<feature type="compositionally biased region" description="Basic and acidic residues" evidence="2">
    <location>
        <begin position="470"/>
        <end position="489"/>
    </location>
</feature>
<dbReference type="EMBL" id="NBCO01000027">
    <property type="protein sequence ID" value="ORC86615.1"/>
    <property type="molecule type" value="Genomic_DNA"/>
</dbReference>
<keyword evidence="4" id="KW-1185">Reference proteome</keyword>
<feature type="compositionally biased region" description="Basic and acidic residues" evidence="2">
    <location>
        <begin position="864"/>
        <end position="881"/>
    </location>
</feature>
<dbReference type="GeneID" id="39987878"/>
<comment type="caution">
    <text evidence="3">The sequence shown here is derived from an EMBL/GenBank/DDBJ whole genome shotgun (WGS) entry which is preliminary data.</text>
</comment>
<feature type="region of interest" description="Disordered" evidence="2">
    <location>
        <begin position="1135"/>
        <end position="1158"/>
    </location>
</feature>